<dbReference type="EMBL" id="CP011071">
    <property type="protein sequence ID" value="AKA35336.1"/>
    <property type="molecule type" value="Genomic_DNA"/>
</dbReference>
<dbReference type="HOGENOM" id="CLU_2423719_0_0_10"/>
<organism evidence="1 2">
    <name type="scientific">Flagellimonas lutaonensis</name>
    <dbReference type="NCBI Taxonomy" id="516051"/>
    <lineage>
        <taxon>Bacteria</taxon>
        <taxon>Pseudomonadati</taxon>
        <taxon>Bacteroidota</taxon>
        <taxon>Flavobacteriia</taxon>
        <taxon>Flavobacteriales</taxon>
        <taxon>Flavobacteriaceae</taxon>
        <taxon>Flagellimonas</taxon>
    </lineage>
</organism>
<evidence type="ECO:0000313" key="2">
    <source>
        <dbReference type="Proteomes" id="UP000032726"/>
    </source>
</evidence>
<dbReference type="Proteomes" id="UP000032726">
    <property type="component" value="Chromosome"/>
</dbReference>
<dbReference type="RefSeq" id="WP_157518031.1">
    <property type="nucleotide sequence ID" value="NZ_CP011071.1"/>
</dbReference>
<evidence type="ECO:0000313" key="1">
    <source>
        <dbReference type="EMBL" id="AKA35336.1"/>
    </source>
</evidence>
<gene>
    <name evidence="1" type="ORF">VC82_1725</name>
</gene>
<dbReference type="AlphaFoldDB" id="A0A0D5YTX7"/>
<dbReference type="STRING" id="516051.VC82_1725"/>
<proteinExistence type="predicted"/>
<dbReference type="KEGG" id="mlt:VC82_1725"/>
<sequence>MNILFSQYPVKFKLTSTGRLHISANNITALPLEIGANRKDLIDEILMYADLTIIGLHEAMLKTGKETDIFDGYEKIGNVLTVNTLTKKFIG</sequence>
<protein>
    <submittedName>
        <fullName evidence="1">Uncharacterized protein</fullName>
    </submittedName>
</protein>
<name>A0A0D5YTX7_9FLAO</name>
<keyword evidence="2" id="KW-1185">Reference proteome</keyword>
<reference evidence="1 2" key="1">
    <citation type="submission" date="2015-03" db="EMBL/GenBank/DDBJ databases">
        <title>Complete genome sequence of Muricauda lutaonensis CC-HSB-11T, isolated from a coastal hot spring.</title>
        <authorList>
            <person name="Kim K.M."/>
        </authorList>
    </citation>
    <scope>NUCLEOTIDE SEQUENCE [LARGE SCALE GENOMIC DNA]</scope>
    <source>
        <strain evidence="1 2">CC-HSB-11</strain>
    </source>
</reference>
<accession>A0A0D5YTX7</accession>